<evidence type="ECO:0000313" key="4">
    <source>
        <dbReference type="Proteomes" id="UP000318297"/>
    </source>
</evidence>
<feature type="compositionally biased region" description="Low complexity" evidence="1">
    <location>
        <begin position="45"/>
        <end position="55"/>
    </location>
</feature>
<dbReference type="EMBL" id="VIVQ01000002">
    <property type="protein sequence ID" value="TWE10118.1"/>
    <property type="molecule type" value="Genomic_DNA"/>
</dbReference>
<evidence type="ECO:0000313" key="3">
    <source>
        <dbReference type="EMBL" id="TWE10118.1"/>
    </source>
</evidence>
<evidence type="ECO:0000256" key="2">
    <source>
        <dbReference type="SAM" id="SignalP"/>
    </source>
</evidence>
<name>A0A561E3C9_9MICO</name>
<feature type="compositionally biased region" description="Polar residues" evidence="1">
    <location>
        <begin position="33"/>
        <end position="44"/>
    </location>
</feature>
<accession>A0A561E3C9</accession>
<evidence type="ECO:0008006" key="5">
    <source>
        <dbReference type="Google" id="ProtNLM"/>
    </source>
</evidence>
<sequence>MLRQLSANGFRGPMTALVSLTAVVALAGCNGSAHPQRTTSSGVHPSSATASPSSTINGPGANYFSASPVTPTGATGDEFDDASGPGTRSLSPLPAAGVLEVLYSCGLGNTMTVSRKPDLKVTTSCIGGPSLVTLGQSRPNANPVVISLSNATAPWSARVLLDRS</sequence>
<feature type="region of interest" description="Disordered" evidence="1">
    <location>
        <begin position="33"/>
        <end position="91"/>
    </location>
</feature>
<gene>
    <name evidence="3" type="ORF">BKA23_2469</name>
</gene>
<keyword evidence="2" id="KW-0732">Signal</keyword>
<dbReference type="Proteomes" id="UP000318297">
    <property type="component" value="Unassembled WGS sequence"/>
</dbReference>
<protein>
    <recommendedName>
        <fullName evidence="5">Secreted protein</fullName>
    </recommendedName>
</protein>
<organism evidence="3 4">
    <name type="scientific">Rudaeicoccus suwonensis</name>
    <dbReference type="NCBI Taxonomy" id="657409"/>
    <lineage>
        <taxon>Bacteria</taxon>
        <taxon>Bacillati</taxon>
        <taxon>Actinomycetota</taxon>
        <taxon>Actinomycetes</taxon>
        <taxon>Micrococcales</taxon>
        <taxon>Dermacoccaceae</taxon>
        <taxon>Rudaeicoccus</taxon>
    </lineage>
</organism>
<evidence type="ECO:0000256" key="1">
    <source>
        <dbReference type="SAM" id="MobiDB-lite"/>
    </source>
</evidence>
<dbReference type="RefSeq" id="WP_145228842.1">
    <property type="nucleotide sequence ID" value="NZ_VIVQ01000002.1"/>
</dbReference>
<dbReference type="AlphaFoldDB" id="A0A561E3C9"/>
<feature type="compositionally biased region" description="Polar residues" evidence="1">
    <location>
        <begin position="64"/>
        <end position="73"/>
    </location>
</feature>
<proteinExistence type="predicted"/>
<feature type="signal peptide" evidence="2">
    <location>
        <begin position="1"/>
        <end position="27"/>
    </location>
</feature>
<feature type="chain" id="PRO_5022180954" description="Secreted protein" evidence="2">
    <location>
        <begin position="28"/>
        <end position="164"/>
    </location>
</feature>
<dbReference type="PROSITE" id="PS51257">
    <property type="entry name" value="PROKAR_LIPOPROTEIN"/>
    <property type="match status" value="1"/>
</dbReference>
<reference evidence="3 4" key="1">
    <citation type="submission" date="2019-06" db="EMBL/GenBank/DDBJ databases">
        <title>Sequencing the genomes of 1000 actinobacteria strains.</title>
        <authorList>
            <person name="Klenk H.-P."/>
        </authorList>
    </citation>
    <scope>NUCLEOTIDE SEQUENCE [LARGE SCALE GENOMIC DNA]</scope>
    <source>
        <strain evidence="3 4">DSM 19560</strain>
    </source>
</reference>
<comment type="caution">
    <text evidence="3">The sequence shown here is derived from an EMBL/GenBank/DDBJ whole genome shotgun (WGS) entry which is preliminary data.</text>
</comment>
<keyword evidence="4" id="KW-1185">Reference proteome</keyword>